<comment type="similarity">
    <text evidence="6">Belongs to the snail C2H2-type zinc-finger protein family.</text>
</comment>
<reference evidence="10 11" key="1">
    <citation type="submission" date="2024-03" db="EMBL/GenBank/DDBJ databases">
        <title>Adaptation during the transition from Ophiocordyceps entomopathogen to insect associate is accompanied by gene loss and intensified selection.</title>
        <authorList>
            <person name="Ward C.M."/>
            <person name="Onetto C.A."/>
            <person name="Borneman A.R."/>
        </authorList>
    </citation>
    <scope>NUCLEOTIDE SEQUENCE [LARGE SCALE GENOMIC DNA]</scope>
    <source>
        <strain evidence="10">AWRI1</strain>
        <tissue evidence="10">Single Adult Female</tissue>
    </source>
</reference>
<feature type="compositionally biased region" description="Basic and acidic residues" evidence="8">
    <location>
        <begin position="1287"/>
        <end position="1302"/>
    </location>
</feature>
<dbReference type="InterPro" id="IPR013087">
    <property type="entry name" value="Znf_C2H2_type"/>
</dbReference>
<dbReference type="GO" id="GO:0008270">
    <property type="term" value="F:zinc ion binding"/>
    <property type="evidence" value="ECO:0007669"/>
    <property type="project" value="UniProtKB-KW"/>
</dbReference>
<feature type="compositionally biased region" description="Acidic residues" evidence="8">
    <location>
        <begin position="1342"/>
        <end position="1358"/>
    </location>
</feature>
<keyword evidence="5" id="KW-0539">Nucleus</keyword>
<dbReference type="PANTHER" id="PTHR24388">
    <property type="entry name" value="ZINC FINGER PROTEIN"/>
    <property type="match status" value="1"/>
</dbReference>
<evidence type="ECO:0000256" key="7">
    <source>
        <dbReference type="PROSITE-ProRule" id="PRU00042"/>
    </source>
</evidence>
<feature type="compositionally biased region" description="Basic and acidic residues" evidence="8">
    <location>
        <begin position="1310"/>
        <end position="1325"/>
    </location>
</feature>
<dbReference type="PROSITE" id="PS50157">
    <property type="entry name" value="ZINC_FINGER_C2H2_2"/>
    <property type="match status" value="1"/>
</dbReference>
<dbReference type="GO" id="GO:0000978">
    <property type="term" value="F:RNA polymerase II cis-regulatory region sequence-specific DNA binding"/>
    <property type="evidence" value="ECO:0007669"/>
    <property type="project" value="TreeGrafter"/>
</dbReference>
<organism evidence="10 11">
    <name type="scientific">Parthenolecanium corni</name>
    <dbReference type="NCBI Taxonomy" id="536013"/>
    <lineage>
        <taxon>Eukaryota</taxon>
        <taxon>Metazoa</taxon>
        <taxon>Ecdysozoa</taxon>
        <taxon>Arthropoda</taxon>
        <taxon>Hexapoda</taxon>
        <taxon>Insecta</taxon>
        <taxon>Pterygota</taxon>
        <taxon>Neoptera</taxon>
        <taxon>Paraneoptera</taxon>
        <taxon>Hemiptera</taxon>
        <taxon>Sternorrhyncha</taxon>
        <taxon>Coccoidea</taxon>
        <taxon>Coccidae</taxon>
        <taxon>Parthenolecanium</taxon>
    </lineage>
</organism>
<feature type="region of interest" description="Disordered" evidence="8">
    <location>
        <begin position="657"/>
        <end position="683"/>
    </location>
</feature>
<feature type="region of interest" description="Disordered" evidence="8">
    <location>
        <begin position="200"/>
        <end position="259"/>
    </location>
</feature>
<feature type="region of interest" description="Disordered" evidence="8">
    <location>
        <begin position="1100"/>
        <end position="1377"/>
    </location>
</feature>
<dbReference type="GO" id="GO:0000981">
    <property type="term" value="F:DNA-binding transcription factor activity, RNA polymerase II-specific"/>
    <property type="evidence" value="ECO:0007669"/>
    <property type="project" value="TreeGrafter"/>
</dbReference>
<dbReference type="Proteomes" id="UP001367676">
    <property type="component" value="Unassembled WGS sequence"/>
</dbReference>
<accession>A0AAN9T9S6</accession>
<feature type="compositionally biased region" description="Basic and acidic residues" evidence="8">
    <location>
        <begin position="1198"/>
        <end position="1209"/>
    </location>
</feature>
<dbReference type="EMBL" id="JBBCAQ010000037">
    <property type="protein sequence ID" value="KAK7574488.1"/>
    <property type="molecule type" value="Genomic_DNA"/>
</dbReference>
<evidence type="ECO:0000256" key="4">
    <source>
        <dbReference type="ARBA" id="ARBA00022833"/>
    </source>
</evidence>
<evidence type="ECO:0000256" key="6">
    <source>
        <dbReference type="ARBA" id="ARBA00037948"/>
    </source>
</evidence>
<comment type="caution">
    <text evidence="10">The sequence shown here is derived from an EMBL/GenBank/DDBJ whole genome shotgun (WGS) entry which is preliminary data.</text>
</comment>
<dbReference type="InterPro" id="IPR050527">
    <property type="entry name" value="Snail/Krueppel_Znf"/>
</dbReference>
<dbReference type="SMART" id="SM00355">
    <property type="entry name" value="ZnF_C2H2"/>
    <property type="match status" value="7"/>
</dbReference>
<feature type="compositionally biased region" description="Basic and acidic residues" evidence="8">
    <location>
        <begin position="1224"/>
        <end position="1238"/>
    </location>
</feature>
<dbReference type="PANTHER" id="PTHR24388:SF90">
    <property type="entry name" value="C2H2-TYPE DOMAIN-CONTAINING PROTEIN"/>
    <property type="match status" value="1"/>
</dbReference>
<feature type="compositionally biased region" description="Basic and acidic residues" evidence="8">
    <location>
        <begin position="1100"/>
        <end position="1133"/>
    </location>
</feature>
<keyword evidence="2" id="KW-0677">Repeat</keyword>
<evidence type="ECO:0000256" key="8">
    <source>
        <dbReference type="SAM" id="MobiDB-lite"/>
    </source>
</evidence>
<proteinExistence type="inferred from homology"/>
<evidence type="ECO:0000259" key="9">
    <source>
        <dbReference type="PROSITE" id="PS50157"/>
    </source>
</evidence>
<keyword evidence="11" id="KW-1185">Reference proteome</keyword>
<evidence type="ECO:0000256" key="5">
    <source>
        <dbReference type="ARBA" id="ARBA00023242"/>
    </source>
</evidence>
<feature type="compositionally biased region" description="Low complexity" evidence="8">
    <location>
        <begin position="1210"/>
        <end position="1222"/>
    </location>
</feature>
<protein>
    <recommendedName>
        <fullName evidence="9">C2H2-type domain-containing protein</fullName>
    </recommendedName>
</protein>
<evidence type="ECO:0000313" key="10">
    <source>
        <dbReference type="EMBL" id="KAK7574488.1"/>
    </source>
</evidence>
<keyword evidence="3 7" id="KW-0863">Zinc-finger</keyword>
<feature type="compositionally biased region" description="Low complexity" evidence="8">
    <location>
        <begin position="670"/>
        <end position="683"/>
    </location>
</feature>
<feature type="compositionally biased region" description="Polar residues" evidence="8">
    <location>
        <begin position="228"/>
        <end position="258"/>
    </location>
</feature>
<dbReference type="PROSITE" id="PS00028">
    <property type="entry name" value="ZINC_FINGER_C2H2_1"/>
    <property type="match status" value="5"/>
</dbReference>
<evidence type="ECO:0000256" key="2">
    <source>
        <dbReference type="ARBA" id="ARBA00022737"/>
    </source>
</evidence>
<name>A0AAN9T9S6_9HEMI</name>
<dbReference type="Pfam" id="PF25429">
    <property type="entry name" value="zf-POGZ"/>
    <property type="match status" value="1"/>
</dbReference>
<dbReference type="InterPro" id="IPR057618">
    <property type="entry name" value="Znf_POGZ/Z280C-D-like"/>
</dbReference>
<sequence length="1377" mass="152716">MTRKRGSASSAKANAISLIMESGNSPLSDVQLSAKSKAEEEYQQFMKKLNETITKRNGEIVESGTYVTVYEIDCTPNFPTQIISKDITGVKSAQGSTILTTSQASVQSLIPNQSVLLPSVRPITAPRVQVRPGLGAINQPPKRFPTSVGPGKIIINPATQRNTSPITLQKTVPTTVAKTIATVASTKLISTQVTSKVVPPAALPKNAPPSPNNSMPNAAPTNTRSKGKTATQKPPPDSETSASSISHEITSTKSSSNAVVDLTEDDNKLAADSRELTINRYPGRIYPSLVVVARPQIKVKEMSSSTITTERSQLDTKVKGILTNSPTKFTEWLIQQGLVRSEQLCTTHKGTDGIPVRLKLGMYSDVSKFPHSGGYVWISDCCPSKFVSVFCNSIFEGASYAPNILLKLMYHWACQTNVHNIISWVKVDNLYIKNFFTNLRAVCTAAVCEKFGKMGGPNKKVEVGVISLGTTSQNGNVRQVKVEVLGVMDPVSKIIRLRAIEPVLNAEKNHKLRFIKILEPLENWVHKSTTIITDFTVDKTTLNEMGFNSVLQVQLNSVQAQESNQAIMDYLKRVVPRMFQNTLSLLSRSIIQQFLDELVWRERWGPIPSRAFDSLIAHISELTKIETGDTLVNRLKGITANPFRDWTFKTLRMMAPSSQGSKKQLDDDSNSVSSSSSRRSRSRAVSNEDIVLKPLEPYYYGVLPPDVVVVNKLRKVDLNMKCFVCGLTYNNNIQFMKHLAGHAHDEGAFTTDNQCRYCLKNFTSPYDLEDHLGSVHFPNRYNSMCLICSDRFKSRVALITHMQFTHVELELPYNCTICKFRCSEHTKVVDHFYEVHDGGEKVQCPFCLKVVAFESSAKTKLTQNVTFFFNHIKRHLQRRKCPRCVLSFVNKTYLREHLSKDHSSCTVIPGVIRNQSSEFLTTLMPAPTITTPLSRKNKAFNLPVPKFSTYNLEDVICYPDTPSSKCLECNSNDCASHHFATLYQCMACTYATCCKIGMNMHVSSMHEFKRSRRNSHRKIIPLPKPLYCVCGFLTSCGNKMASHLVHCKRRVAYPNAERAAQYSVQMQSASFPALVNLDDVEQNSNDASDKWLRAFVKNADSSHVDDKSKRPAISEKSPPRMLRELGLVRKESSSNETEDVLSKSSDTVSDELDNSASSNVDNEQSELADGESKRRHNETSDDSELISFKSEDAEQSSDEPKKKKQKLESTETTDTSTLPTTEESGEKAKSVTENEKVGDAIANAEQTANVASKVASESKLSESKPDDLETAVEVSERISEPTDDQLATEKESISEVGKKDAEVAPLLTDAAKESATEVADKKIDESADMDTEEPSPINEKMDDAEETPVAMECEDNGEESGMVIDNNEPTQDAMVVD</sequence>
<keyword evidence="1" id="KW-0479">Metal-binding</keyword>
<keyword evidence="4" id="KW-0862">Zinc</keyword>
<evidence type="ECO:0000313" key="11">
    <source>
        <dbReference type="Proteomes" id="UP001367676"/>
    </source>
</evidence>
<gene>
    <name evidence="10" type="ORF">V9T40_011679</name>
</gene>
<feature type="domain" description="C2H2-type" evidence="9">
    <location>
        <begin position="753"/>
        <end position="781"/>
    </location>
</feature>
<evidence type="ECO:0000256" key="3">
    <source>
        <dbReference type="ARBA" id="ARBA00022771"/>
    </source>
</evidence>
<feature type="compositionally biased region" description="Low complexity" evidence="8">
    <location>
        <begin position="212"/>
        <end position="222"/>
    </location>
</feature>
<evidence type="ECO:0000256" key="1">
    <source>
        <dbReference type="ARBA" id="ARBA00022723"/>
    </source>
</evidence>
<dbReference type="Gene3D" id="3.30.160.60">
    <property type="entry name" value="Classic Zinc Finger"/>
    <property type="match status" value="2"/>
</dbReference>